<keyword evidence="7" id="KW-0539">Nucleus</keyword>
<feature type="compositionally biased region" description="Basic and acidic residues" evidence="8">
    <location>
        <begin position="37"/>
        <end position="69"/>
    </location>
</feature>
<dbReference type="Gene3D" id="1.20.940.10">
    <property type="entry name" value="Functional domain of the splicing factor Prp18"/>
    <property type="match status" value="1"/>
</dbReference>
<comment type="similarity">
    <text evidence="2">Belongs to the PRP18 family.</text>
</comment>
<sequence length="390" mass="44210">MDALKAELAAKRKAKEAPPPAEGGSGSAEPVYKKWTRRGDLLKQQEEEYKREQEEKAKAKAAAERLKRQGKEHRSKSKVRFLQLDERATPERTGEGGSVSRDSADIAVKDAKKESFNISPEEAVRRLRARGEPIRLFGESDKERRLRVRALELIEERGAKVGQNDFMKALQGAESSEAKNAIERMHASDKGKEEQQEAKDAVPQADNEDKGKGREGVGMDSLLDLNLIRTDESKVHPIIYYTLKGLLKDWEEYLAKRPDEVRRSTQGKLAAATQVQTASYLKPLFKQLRHRDLPSDMLIRIAEIVHYMQKREYRKANDSYLQLSIGNAPWPIGATSVGIHARSGREKIFSSKIAHVLNDEETRKYIQSLKRLMTFAQTKYPPEDVSMLMG</sequence>
<comment type="subcellular location">
    <subcellularLocation>
        <location evidence="1">Nucleus</location>
    </subcellularLocation>
</comment>
<dbReference type="FunFam" id="1.20.940.10:FF:000002">
    <property type="entry name" value="Pre-mRNA processing factor 18"/>
    <property type="match status" value="1"/>
</dbReference>
<keyword evidence="5" id="KW-0747">Spliceosome</keyword>
<feature type="domain" description="Pre-mRNA processing factor 4 (PRP4)-like" evidence="9">
    <location>
        <begin position="119"/>
        <end position="168"/>
    </location>
</feature>
<dbReference type="Proteomes" id="UP000027361">
    <property type="component" value="Unassembled WGS sequence"/>
</dbReference>
<protein>
    <recommendedName>
        <fullName evidence="3">Pre-mRNA-splicing factor 18</fullName>
    </recommendedName>
</protein>
<dbReference type="STRING" id="1037660.A0A066WQZ5"/>
<gene>
    <name evidence="10" type="ORF">K437DRAFT_242053</name>
</gene>
<dbReference type="OMA" id="SFAQVRW"/>
<dbReference type="PANTHER" id="PTHR13007">
    <property type="entry name" value="PRE-MRNA SPLICING FACTOR-RELATED"/>
    <property type="match status" value="1"/>
</dbReference>
<dbReference type="InterPro" id="IPR014906">
    <property type="entry name" value="PRP4-like"/>
</dbReference>
<feature type="compositionally biased region" description="Basic and acidic residues" evidence="8">
    <location>
        <begin position="83"/>
        <end position="94"/>
    </location>
</feature>
<dbReference type="GO" id="GO:0000350">
    <property type="term" value="P:generation of catalytic spliceosome for second transesterification step"/>
    <property type="evidence" value="ECO:0007669"/>
    <property type="project" value="TreeGrafter"/>
</dbReference>
<feature type="compositionally biased region" description="Basic and acidic residues" evidence="8">
    <location>
        <begin position="186"/>
        <end position="200"/>
    </location>
</feature>
<dbReference type="GeneID" id="25263086"/>
<evidence type="ECO:0000256" key="4">
    <source>
        <dbReference type="ARBA" id="ARBA00022664"/>
    </source>
</evidence>
<dbReference type="Gene3D" id="4.10.280.110">
    <property type="entry name" value="Pre-mRNA processing factor 4 domain"/>
    <property type="match status" value="1"/>
</dbReference>
<dbReference type="FunCoup" id="A0A066WQZ5">
    <property type="interactions" value="409"/>
</dbReference>
<evidence type="ECO:0000256" key="8">
    <source>
        <dbReference type="SAM" id="MobiDB-lite"/>
    </source>
</evidence>
<dbReference type="RefSeq" id="XP_013246253.1">
    <property type="nucleotide sequence ID" value="XM_013390799.1"/>
</dbReference>
<dbReference type="EMBL" id="JMSN01000002">
    <property type="protein sequence ID" value="KDN53414.1"/>
    <property type="molecule type" value="Genomic_DNA"/>
</dbReference>
<dbReference type="SMART" id="SM00500">
    <property type="entry name" value="SFM"/>
    <property type="match status" value="1"/>
</dbReference>
<feature type="compositionally biased region" description="Basic and acidic residues" evidence="8">
    <location>
        <begin position="207"/>
        <end position="216"/>
    </location>
</feature>
<keyword evidence="11" id="KW-1185">Reference proteome</keyword>
<proteinExistence type="inferred from homology"/>
<comment type="caution">
    <text evidence="10">The sequence shown here is derived from an EMBL/GenBank/DDBJ whole genome shotgun (WGS) entry which is preliminary data.</text>
</comment>
<evidence type="ECO:0000256" key="7">
    <source>
        <dbReference type="ARBA" id="ARBA00023242"/>
    </source>
</evidence>
<dbReference type="InterPro" id="IPR039979">
    <property type="entry name" value="PRPF18"/>
</dbReference>
<evidence type="ECO:0000256" key="1">
    <source>
        <dbReference type="ARBA" id="ARBA00004123"/>
    </source>
</evidence>
<accession>A0A066WQZ5</accession>
<feature type="compositionally biased region" description="Basic residues" evidence="8">
    <location>
        <begin position="70"/>
        <end position="79"/>
    </location>
</feature>
<evidence type="ECO:0000256" key="3">
    <source>
        <dbReference type="ARBA" id="ARBA00018242"/>
    </source>
</evidence>
<dbReference type="GO" id="GO:0071021">
    <property type="term" value="C:U2-type post-spliceosomal complex"/>
    <property type="evidence" value="ECO:0007669"/>
    <property type="project" value="TreeGrafter"/>
</dbReference>
<dbReference type="Pfam" id="PF08799">
    <property type="entry name" value="PRP4"/>
    <property type="match status" value="1"/>
</dbReference>
<dbReference type="SUPFAM" id="SSF158230">
    <property type="entry name" value="PRP4-like"/>
    <property type="match status" value="1"/>
</dbReference>
<dbReference type="GO" id="GO:0005682">
    <property type="term" value="C:U5 snRNP"/>
    <property type="evidence" value="ECO:0007669"/>
    <property type="project" value="TreeGrafter"/>
</dbReference>
<organism evidence="10 11">
    <name type="scientific">Tilletiaria anomala (strain ATCC 24038 / CBS 436.72 / UBC 951)</name>
    <dbReference type="NCBI Taxonomy" id="1037660"/>
    <lineage>
        <taxon>Eukaryota</taxon>
        <taxon>Fungi</taxon>
        <taxon>Dikarya</taxon>
        <taxon>Basidiomycota</taxon>
        <taxon>Ustilaginomycotina</taxon>
        <taxon>Exobasidiomycetes</taxon>
        <taxon>Georgefischeriales</taxon>
        <taxon>Tilletiariaceae</taxon>
        <taxon>Tilletiaria</taxon>
    </lineage>
</organism>
<dbReference type="OrthoDB" id="10261918at2759"/>
<dbReference type="InterPro" id="IPR036285">
    <property type="entry name" value="PRP4-like_sf"/>
</dbReference>
<evidence type="ECO:0000256" key="6">
    <source>
        <dbReference type="ARBA" id="ARBA00023187"/>
    </source>
</evidence>
<feature type="compositionally biased region" description="Basic and acidic residues" evidence="8">
    <location>
        <begin position="1"/>
        <end position="10"/>
    </location>
</feature>
<dbReference type="AlphaFoldDB" id="A0A066WQZ5"/>
<feature type="region of interest" description="Disordered" evidence="8">
    <location>
        <begin position="1"/>
        <end position="105"/>
    </location>
</feature>
<evidence type="ECO:0000313" key="10">
    <source>
        <dbReference type="EMBL" id="KDN53414.1"/>
    </source>
</evidence>
<dbReference type="Pfam" id="PF02840">
    <property type="entry name" value="Prp18"/>
    <property type="match status" value="1"/>
</dbReference>
<feature type="region of interest" description="Disordered" evidence="8">
    <location>
        <begin position="186"/>
        <end position="216"/>
    </location>
</feature>
<dbReference type="SUPFAM" id="SSF47938">
    <property type="entry name" value="Functional domain of the splicing factor Prp18"/>
    <property type="match status" value="1"/>
</dbReference>
<evidence type="ECO:0000256" key="2">
    <source>
        <dbReference type="ARBA" id="ARBA00008137"/>
    </source>
</evidence>
<evidence type="ECO:0000259" key="9">
    <source>
        <dbReference type="SMART" id="SM00500"/>
    </source>
</evidence>
<reference evidence="10 11" key="1">
    <citation type="submission" date="2014-05" db="EMBL/GenBank/DDBJ databases">
        <title>Draft genome sequence of a rare smut relative, Tilletiaria anomala UBC 951.</title>
        <authorList>
            <consortium name="DOE Joint Genome Institute"/>
            <person name="Toome M."/>
            <person name="Kuo A."/>
            <person name="Henrissat B."/>
            <person name="Lipzen A."/>
            <person name="Tritt A."/>
            <person name="Yoshinaga Y."/>
            <person name="Zane M."/>
            <person name="Barry K."/>
            <person name="Grigoriev I.V."/>
            <person name="Spatafora J.W."/>
            <person name="Aimea M.C."/>
        </authorList>
    </citation>
    <scope>NUCLEOTIDE SEQUENCE [LARGE SCALE GENOMIC DNA]</scope>
    <source>
        <strain evidence="10 11">UBC 951</strain>
    </source>
</reference>
<dbReference type="HOGENOM" id="CLU_039675_0_0_1"/>
<dbReference type="InterPro" id="IPR004098">
    <property type="entry name" value="Prp18"/>
</dbReference>
<dbReference type="InParanoid" id="A0A066WQZ5"/>
<evidence type="ECO:0000313" key="11">
    <source>
        <dbReference type="Proteomes" id="UP000027361"/>
    </source>
</evidence>
<dbReference type="GO" id="GO:0046540">
    <property type="term" value="C:U4/U6 x U5 tri-snRNP complex"/>
    <property type="evidence" value="ECO:0007669"/>
    <property type="project" value="TreeGrafter"/>
</dbReference>
<keyword evidence="4" id="KW-0507">mRNA processing</keyword>
<dbReference type="PANTHER" id="PTHR13007:SF19">
    <property type="entry name" value="PRE-MRNA-SPLICING FACTOR 18"/>
    <property type="match status" value="1"/>
</dbReference>
<name>A0A066WQZ5_TILAU</name>
<keyword evidence="6" id="KW-0508">mRNA splicing</keyword>
<evidence type="ECO:0000256" key="5">
    <source>
        <dbReference type="ARBA" id="ARBA00022728"/>
    </source>
</evidence>